<proteinExistence type="predicted"/>
<dbReference type="EMBL" id="CM020618">
    <property type="protein sequence ID" value="KAK1861514.1"/>
    <property type="molecule type" value="Genomic_DNA"/>
</dbReference>
<accession>A0ACC3BTZ1</accession>
<dbReference type="Proteomes" id="UP000798662">
    <property type="component" value="Chromosome 1"/>
</dbReference>
<keyword evidence="2" id="KW-1185">Reference proteome</keyword>
<comment type="caution">
    <text evidence="1">The sequence shown here is derived from an EMBL/GenBank/DDBJ whole genome shotgun (WGS) entry which is preliminary data.</text>
</comment>
<gene>
    <name evidence="1" type="ORF">I4F81_004098</name>
</gene>
<protein>
    <submittedName>
        <fullName evidence="1">Uncharacterized protein</fullName>
    </submittedName>
</protein>
<name>A0ACC3BTZ1_PYRYE</name>
<evidence type="ECO:0000313" key="2">
    <source>
        <dbReference type="Proteomes" id="UP000798662"/>
    </source>
</evidence>
<evidence type="ECO:0000313" key="1">
    <source>
        <dbReference type="EMBL" id="KAK1861514.1"/>
    </source>
</evidence>
<reference evidence="1" key="1">
    <citation type="submission" date="2019-11" db="EMBL/GenBank/DDBJ databases">
        <title>Nori genome reveals adaptations in red seaweeds to the harsh intertidal environment.</title>
        <authorList>
            <person name="Wang D."/>
            <person name="Mao Y."/>
        </authorList>
    </citation>
    <scope>NUCLEOTIDE SEQUENCE</scope>
    <source>
        <tissue evidence="1">Gametophyte</tissue>
    </source>
</reference>
<sequence length="394" mass="40167">MFKVGKYILLDTVGEGSFGKVKLGLHEDTGVRYAVKIMAKSRISTAELTIQVRREVAVMKALRHKNIVRLYEVLTSSKHIYLVMELVTGGELFDIISDRGRLSEAEGRSYFQQLELDTSVPVSSAPLSAAGEEEDEDARRRRRRKGRTKKKRLDTVGRVASDRSSESQDFWGGGSAESGSIPDPVLAAAVAPRGGGGGSSSGGVDPAPGGGGSGGGAGVKPLHTPRGKRKGDRVGVGRTASAAAREPLASAEVPFPASSPISSPGSALSPTADAGDGSSGTGGGGGSVGNGRRAPAMSPARLFPLKATYTAAAAATAVDGAGGGPSAAPSVPPSVRLIQDRLAAVVDDLDAVLDESDADGHSVAWAPSPVAAAAARGGASARAADRGRQAARRW</sequence>
<organism evidence="1 2">
    <name type="scientific">Pyropia yezoensis</name>
    <name type="common">Susabi-nori</name>
    <name type="synonym">Porphyra yezoensis</name>
    <dbReference type="NCBI Taxonomy" id="2788"/>
    <lineage>
        <taxon>Eukaryota</taxon>
        <taxon>Rhodophyta</taxon>
        <taxon>Bangiophyceae</taxon>
        <taxon>Bangiales</taxon>
        <taxon>Bangiaceae</taxon>
        <taxon>Pyropia</taxon>
    </lineage>
</organism>